<sequence length="123" mass="14064">MDFLRALAIATVITLAATTNSGAQEYRPMSVDDYRVDQKQLLGQKVDISGFVFMMSEAWLKRDQMDAITTRLDVEDLPREDRKRLLTDCQYGCAVRLWGTVSNISFVRGITVEKIEISGKWKR</sequence>
<reference evidence="1 2" key="1">
    <citation type="submission" date="2024-09" db="EMBL/GenBank/DDBJ databases">
        <title>Description of Labrys sedimenti sp. nov., isolated from a diclofenac-degrading enrichment culture, and genome-based reclassification of Labrys portucalensis as a later heterotypic synonym of Labrys neptuniae.</title>
        <authorList>
            <person name="Tancsics A."/>
            <person name="Csepanyi A."/>
        </authorList>
    </citation>
    <scope>NUCLEOTIDE SEQUENCE [LARGE SCALE GENOMIC DNA]</scope>
    <source>
        <strain evidence="1 2">LMG 23412</strain>
    </source>
</reference>
<dbReference type="Proteomes" id="UP001595190">
    <property type="component" value="Unassembled WGS sequence"/>
</dbReference>
<gene>
    <name evidence="1" type="ORF">ACETRX_22925</name>
</gene>
<comment type="caution">
    <text evidence="1">The sequence shown here is derived from an EMBL/GenBank/DDBJ whole genome shotgun (WGS) entry which is preliminary data.</text>
</comment>
<dbReference type="EMBL" id="JBHGPK010000011">
    <property type="protein sequence ID" value="MFC2252508.1"/>
    <property type="molecule type" value="Genomic_DNA"/>
</dbReference>
<accession>A0ABV6ZK06</accession>
<name>A0ABV6ZK06_9HYPH</name>
<organism evidence="1 2">
    <name type="scientific">Labrys neptuniae</name>
    <dbReference type="NCBI Taxonomy" id="376174"/>
    <lineage>
        <taxon>Bacteria</taxon>
        <taxon>Pseudomonadati</taxon>
        <taxon>Pseudomonadota</taxon>
        <taxon>Alphaproteobacteria</taxon>
        <taxon>Hyphomicrobiales</taxon>
        <taxon>Xanthobacteraceae</taxon>
        <taxon>Labrys</taxon>
    </lineage>
</organism>
<evidence type="ECO:0000313" key="1">
    <source>
        <dbReference type="EMBL" id="MFC2252508.1"/>
    </source>
</evidence>
<evidence type="ECO:0000313" key="2">
    <source>
        <dbReference type="Proteomes" id="UP001595190"/>
    </source>
</evidence>
<proteinExistence type="predicted"/>
<protein>
    <submittedName>
        <fullName evidence="1">Uncharacterized protein</fullName>
    </submittedName>
</protein>
<dbReference type="RefSeq" id="WP_394313124.1">
    <property type="nucleotide sequence ID" value="NZ_JBHGPK010000011.1"/>
</dbReference>